<dbReference type="Gramene" id="HORVU.MOREX.r2.3HG0269120.1">
    <property type="protein sequence ID" value="HORVU.MOREX.r2.3HG0269120.1.CDS.1"/>
    <property type="gene ID" value="HORVU.MOREX.r2.3HG0269120"/>
</dbReference>
<reference evidence="3" key="1">
    <citation type="journal article" date="2012" name="Nature">
        <title>A physical, genetic and functional sequence assembly of the barley genome.</title>
        <authorList>
            <consortium name="The International Barley Genome Sequencing Consortium"/>
            <person name="Mayer K.F."/>
            <person name="Waugh R."/>
            <person name="Brown J.W."/>
            <person name="Schulman A."/>
            <person name="Langridge P."/>
            <person name="Platzer M."/>
            <person name="Fincher G.B."/>
            <person name="Muehlbauer G.J."/>
            <person name="Sato K."/>
            <person name="Close T.J."/>
            <person name="Wise R.P."/>
            <person name="Stein N."/>
        </authorList>
    </citation>
    <scope>NUCLEOTIDE SEQUENCE [LARGE SCALE GENOMIC DNA]</scope>
    <source>
        <strain evidence="3">cv. Morex</strain>
    </source>
</reference>
<protein>
    <recommendedName>
        <fullName evidence="4">Secreted protein</fullName>
    </recommendedName>
</protein>
<sequence length="85" mass="9762">MTFRAWLATPTSLAFLCGLQHNGRLAFKCGQKHYGRLAFLRATASSRALKFLKGSYREIFSGKVHSVQYFRHMCQNSDLIRFFLG</sequence>
<dbReference type="EnsemblPlants" id="HORVU.MOREX.r3.3HG0322440.1">
    <property type="protein sequence ID" value="HORVU.MOREX.r3.3HG0322440.1.CDS1"/>
    <property type="gene ID" value="HORVU.MOREX.r3.3HG0322440"/>
</dbReference>
<evidence type="ECO:0000313" key="3">
    <source>
        <dbReference type="Proteomes" id="UP000011116"/>
    </source>
</evidence>
<feature type="chain" id="PRO_5035244751" description="Secreted protein" evidence="1">
    <location>
        <begin position="19"/>
        <end position="85"/>
    </location>
</feature>
<dbReference type="AlphaFoldDB" id="A0A8I6XUY5"/>
<reference evidence="2" key="2">
    <citation type="submission" date="2020-10" db="EMBL/GenBank/DDBJ databases">
        <authorList>
            <person name="Scholz U."/>
            <person name="Mascher M."/>
            <person name="Fiebig A."/>
        </authorList>
    </citation>
    <scope>NUCLEOTIDE SEQUENCE [LARGE SCALE GENOMIC DNA]</scope>
    <source>
        <strain evidence="2">cv. Morex</strain>
    </source>
</reference>
<feature type="signal peptide" evidence="1">
    <location>
        <begin position="1"/>
        <end position="18"/>
    </location>
</feature>
<proteinExistence type="predicted"/>
<evidence type="ECO:0008006" key="4">
    <source>
        <dbReference type="Google" id="ProtNLM"/>
    </source>
</evidence>
<keyword evidence="3" id="KW-1185">Reference proteome</keyword>
<name>A0A8I6XUY5_HORVV</name>
<reference evidence="2" key="3">
    <citation type="submission" date="2022-01" db="UniProtKB">
        <authorList>
            <consortium name="EnsemblPlants"/>
        </authorList>
    </citation>
    <scope>IDENTIFICATION</scope>
    <source>
        <strain evidence="2">subsp. vulgare</strain>
    </source>
</reference>
<keyword evidence="1" id="KW-0732">Signal</keyword>
<evidence type="ECO:0000313" key="2">
    <source>
        <dbReference type="EnsemblPlants" id="HORVU.MOREX.r3.3HG0322440.1.CDS1"/>
    </source>
</evidence>
<dbReference type="Gramene" id="HORVU.MOREX.r3.3HG0322440.1">
    <property type="protein sequence ID" value="HORVU.MOREX.r3.3HG0322440.1.CDS1"/>
    <property type="gene ID" value="HORVU.MOREX.r3.3HG0322440"/>
</dbReference>
<evidence type="ECO:0000256" key="1">
    <source>
        <dbReference type="SAM" id="SignalP"/>
    </source>
</evidence>
<organism evidence="2 3">
    <name type="scientific">Hordeum vulgare subsp. vulgare</name>
    <name type="common">Domesticated barley</name>
    <dbReference type="NCBI Taxonomy" id="112509"/>
    <lineage>
        <taxon>Eukaryota</taxon>
        <taxon>Viridiplantae</taxon>
        <taxon>Streptophyta</taxon>
        <taxon>Embryophyta</taxon>
        <taxon>Tracheophyta</taxon>
        <taxon>Spermatophyta</taxon>
        <taxon>Magnoliopsida</taxon>
        <taxon>Liliopsida</taxon>
        <taxon>Poales</taxon>
        <taxon>Poaceae</taxon>
        <taxon>BOP clade</taxon>
        <taxon>Pooideae</taxon>
        <taxon>Triticodae</taxon>
        <taxon>Triticeae</taxon>
        <taxon>Hordeinae</taxon>
        <taxon>Hordeum</taxon>
    </lineage>
</organism>
<accession>A0A8I6XUY5</accession>
<dbReference type="Proteomes" id="UP000011116">
    <property type="component" value="Chromosome 3H"/>
</dbReference>